<evidence type="ECO:0000256" key="1">
    <source>
        <dbReference type="ARBA" id="ARBA00022821"/>
    </source>
</evidence>
<keyword evidence="2" id="KW-1015">Disulfide bond</keyword>
<dbReference type="PANTHER" id="PTHR22595:SF79">
    <property type="entry name" value="CHITINASE 12"/>
    <property type="match status" value="1"/>
</dbReference>
<feature type="signal peptide" evidence="3">
    <location>
        <begin position="1"/>
        <end position="18"/>
    </location>
</feature>
<dbReference type="InterPro" id="IPR003961">
    <property type="entry name" value="FN3_dom"/>
</dbReference>
<keyword evidence="1" id="KW-0611">Plant defense</keyword>
<dbReference type="CDD" id="cd00325">
    <property type="entry name" value="chitinase_GH19"/>
    <property type="match status" value="1"/>
</dbReference>
<evidence type="ECO:0000313" key="6">
    <source>
        <dbReference type="Proteomes" id="UP000634529"/>
    </source>
</evidence>
<evidence type="ECO:0000313" key="5">
    <source>
        <dbReference type="EMBL" id="MBD8499569.1"/>
    </source>
</evidence>
<dbReference type="InterPro" id="IPR000726">
    <property type="entry name" value="Glyco_hydro_19_cat"/>
</dbReference>
<dbReference type="SUPFAM" id="SSF53955">
    <property type="entry name" value="Lysozyme-like"/>
    <property type="match status" value="1"/>
</dbReference>
<dbReference type="InterPro" id="IPR013783">
    <property type="entry name" value="Ig-like_fold"/>
</dbReference>
<reference evidence="5 6" key="1">
    <citation type="submission" date="2020-09" db="EMBL/GenBank/DDBJ databases">
        <title>Paenibacillus sp. CAU 1523 isolated from sand of Haeundae Beach.</title>
        <authorList>
            <person name="Kim W."/>
        </authorList>
    </citation>
    <scope>NUCLEOTIDE SEQUENCE [LARGE SCALE GENOMIC DNA]</scope>
    <source>
        <strain evidence="5 6">CAU 1523</strain>
    </source>
</reference>
<organism evidence="5 6">
    <name type="scientific">Paenibacillus arenosi</name>
    <dbReference type="NCBI Taxonomy" id="2774142"/>
    <lineage>
        <taxon>Bacteria</taxon>
        <taxon>Bacillati</taxon>
        <taxon>Bacillota</taxon>
        <taxon>Bacilli</taxon>
        <taxon>Bacillales</taxon>
        <taxon>Paenibacillaceae</taxon>
        <taxon>Paenibacillus</taxon>
    </lineage>
</organism>
<evidence type="ECO:0000256" key="3">
    <source>
        <dbReference type="SAM" id="SignalP"/>
    </source>
</evidence>
<sequence>MLTIVMGFLMVVPLTAFAALPTPTLNVSASNAACTLSWNAVSGANGYDVYRNGNWYKWTNTTSWSDTGLTNGTAYTYTVSAQNDTTTPVTTSPKSASKSCTPTAGNGNTGGFVVSEAQFNQMFPNRNSFYTYTGLVSAMVSFPQFAKTGSDEIRKREAAAFLANVAQESGFLQYVRESNTANWPLYCDNSNVLYPCAPGQQYYGRGPLQLSWNGNYGAAGAALGLPLRTNPDLVATDPAVSWKTALWFWTTSTGAGTMTAHNAIINNQGFGETIRAINGAVECGGKEPTKVNNRINYFTNFSNILGVSTGGNLSC</sequence>
<dbReference type="EMBL" id="JACYTN010000012">
    <property type="protein sequence ID" value="MBD8499569.1"/>
    <property type="molecule type" value="Genomic_DNA"/>
</dbReference>
<dbReference type="Gene3D" id="3.30.20.10">
    <property type="entry name" value="Endochitinase, domain 2"/>
    <property type="match status" value="1"/>
</dbReference>
<keyword evidence="3" id="KW-0732">Signal</keyword>
<comment type="caution">
    <text evidence="5">The sequence shown here is derived from an EMBL/GenBank/DDBJ whole genome shotgun (WGS) entry which is preliminary data.</text>
</comment>
<accession>A0ABR9AZJ7</accession>
<evidence type="ECO:0000256" key="2">
    <source>
        <dbReference type="ARBA" id="ARBA00023157"/>
    </source>
</evidence>
<dbReference type="InterPro" id="IPR036116">
    <property type="entry name" value="FN3_sf"/>
</dbReference>
<dbReference type="CDD" id="cd00063">
    <property type="entry name" value="FN3"/>
    <property type="match status" value="1"/>
</dbReference>
<evidence type="ECO:0000259" key="4">
    <source>
        <dbReference type="Pfam" id="PF00182"/>
    </source>
</evidence>
<dbReference type="Gene3D" id="1.10.530.10">
    <property type="match status" value="1"/>
</dbReference>
<dbReference type="SUPFAM" id="SSF49265">
    <property type="entry name" value="Fibronectin type III"/>
    <property type="match status" value="1"/>
</dbReference>
<name>A0ABR9AZJ7_9BACL</name>
<protein>
    <submittedName>
        <fullName evidence="5">Chitinase</fullName>
    </submittedName>
</protein>
<proteinExistence type="predicted"/>
<dbReference type="Gene3D" id="2.60.40.10">
    <property type="entry name" value="Immunoglobulins"/>
    <property type="match status" value="1"/>
</dbReference>
<dbReference type="Pfam" id="PF00182">
    <property type="entry name" value="Glyco_hydro_19"/>
    <property type="match status" value="1"/>
</dbReference>
<dbReference type="Proteomes" id="UP000634529">
    <property type="component" value="Unassembled WGS sequence"/>
</dbReference>
<dbReference type="InterPro" id="IPR023346">
    <property type="entry name" value="Lysozyme-like_dom_sf"/>
</dbReference>
<feature type="chain" id="PRO_5046032743" evidence="3">
    <location>
        <begin position="19"/>
        <end position="315"/>
    </location>
</feature>
<dbReference type="PANTHER" id="PTHR22595">
    <property type="entry name" value="CHITINASE-RELATED"/>
    <property type="match status" value="1"/>
</dbReference>
<feature type="domain" description="Glycoside hydrolase family 19 catalytic" evidence="4">
    <location>
        <begin position="114"/>
        <end position="315"/>
    </location>
</feature>
<gene>
    <name evidence="5" type="ORF">IFO66_14835</name>
</gene>
<keyword evidence="6" id="KW-1185">Reference proteome</keyword>